<protein>
    <recommendedName>
        <fullName evidence="2">N-acetylmuramoyl-L-alanine amidase</fullName>
        <ecNumber evidence="2">3.5.1.28</ecNumber>
    </recommendedName>
</protein>
<name>A0ABU7XKB7_9HYPH</name>
<gene>
    <name evidence="6" type="ORF">V3H18_13130</name>
</gene>
<feature type="chain" id="PRO_5045098083" description="N-acetylmuramoyl-L-alanine amidase" evidence="4">
    <location>
        <begin position="35"/>
        <end position="439"/>
    </location>
</feature>
<dbReference type="PANTHER" id="PTHR30404:SF0">
    <property type="entry name" value="N-ACETYLMURAMOYL-L-ALANINE AMIDASE AMIC"/>
    <property type="match status" value="1"/>
</dbReference>
<dbReference type="EC" id="3.5.1.28" evidence="2"/>
<dbReference type="InterPro" id="IPR050695">
    <property type="entry name" value="N-acetylmuramoyl_amidase_3"/>
</dbReference>
<evidence type="ECO:0000256" key="4">
    <source>
        <dbReference type="SAM" id="SignalP"/>
    </source>
</evidence>
<evidence type="ECO:0000256" key="3">
    <source>
        <dbReference type="ARBA" id="ARBA00022801"/>
    </source>
</evidence>
<dbReference type="Gene3D" id="2.60.40.3500">
    <property type="match status" value="1"/>
</dbReference>
<evidence type="ECO:0000256" key="1">
    <source>
        <dbReference type="ARBA" id="ARBA00001561"/>
    </source>
</evidence>
<dbReference type="Gene3D" id="3.40.630.40">
    <property type="entry name" value="Zn-dependent exopeptidases"/>
    <property type="match status" value="1"/>
</dbReference>
<accession>A0ABU7XKB7</accession>
<dbReference type="SMART" id="SM00646">
    <property type="entry name" value="Ami_3"/>
    <property type="match status" value="1"/>
</dbReference>
<comment type="catalytic activity">
    <reaction evidence="1">
        <text>Hydrolyzes the link between N-acetylmuramoyl residues and L-amino acid residues in certain cell-wall glycopeptides.</text>
        <dbReference type="EC" id="3.5.1.28"/>
    </reaction>
</comment>
<dbReference type="Pfam" id="PF01520">
    <property type="entry name" value="Amidase_3"/>
    <property type="match status" value="1"/>
</dbReference>
<keyword evidence="4" id="KW-0732">Signal</keyword>
<dbReference type="InterPro" id="IPR021731">
    <property type="entry name" value="AMIN_dom"/>
</dbReference>
<evidence type="ECO:0000313" key="7">
    <source>
        <dbReference type="Proteomes" id="UP001350748"/>
    </source>
</evidence>
<dbReference type="Proteomes" id="UP001350748">
    <property type="component" value="Unassembled WGS sequence"/>
</dbReference>
<dbReference type="InterPro" id="IPR002508">
    <property type="entry name" value="MurNAc-LAA_cat"/>
</dbReference>
<evidence type="ECO:0000313" key="6">
    <source>
        <dbReference type="EMBL" id="MEF3367477.1"/>
    </source>
</evidence>
<feature type="domain" description="MurNAc-LAA" evidence="5">
    <location>
        <begin position="261"/>
        <end position="415"/>
    </location>
</feature>
<dbReference type="SUPFAM" id="SSF53187">
    <property type="entry name" value="Zn-dependent exopeptidases"/>
    <property type="match status" value="1"/>
</dbReference>
<dbReference type="Pfam" id="PF11741">
    <property type="entry name" value="AMIN"/>
    <property type="match status" value="1"/>
</dbReference>
<evidence type="ECO:0000259" key="5">
    <source>
        <dbReference type="SMART" id="SM00646"/>
    </source>
</evidence>
<dbReference type="RefSeq" id="WP_332082523.1">
    <property type="nucleotide sequence ID" value="NZ_JAZHYN010000043.1"/>
</dbReference>
<dbReference type="CDD" id="cd02696">
    <property type="entry name" value="MurNAc-LAA"/>
    <property type="match status" value="1"/>
</dbReference>
<reference evidence="6 7" key="1">
    <citation type="submission" date="2024-02" db="EMBL/GenBank/DDBJ databases">
        <authorList>
            <person name="Grouzdev D."/>
        </authorList>
    </citation>
    <scope>NUCLEOTIDE SEQUENCE [LARGE SCALE GENOMIC DNA]</scope>
    <source>
        <strain evidence="6 7">9N</strain>
    </source>
</reference>
<proteinExistence type="predicted"/>
<dbReference type="EMBL" id="JAZHYN010000043">
    <property type="protein sequence ID" value="MEF3367477.1"/>
    <property type="molecule type" value="Genomic_DNA"/>
</dbReference>
<comment type="caution">
    <text evidence="6">The sequence shown here is derived from an EMBL/GenBank/DDBJ whole genome shotgun (WGS) entry which is preliminary data.</text>
</comment>
<keyword evidence="7" id="KW-1185">Reference proteome</keyword>
<sequence>MAGSGQKNRRNVGAPIIWALAAALAWLAPALDQAAFAQNRPNAGNAVDSKSSQRAEISARAARIESLPQGARLVFDLTGPAPATAHPVANPPRIIVDLPETAFRMDARAGQNTKDKLIKSFRYGLFAPGRSRVVIDLAGPARIVKAESQPAENGARLVVELAPTDAAGFAAAAAEYARAVAAEPQKPAAAAPPEPTDKPVVVIDPGHGGVDMGATSRTGVLEKNVVFDFARTLQEKIEAGGRMRVVLTRTQDVFLPLNERVRIARANNASLFLSVHADTLAEPHVEGATVYTVSAKASDAEAAHIAEKENLADQAAGLESKAEAEEVGDILFELTRRETSAYSRQFSQSLIAFWKEAGSLNKNPRRAAGFVVLKAFDVPSVLLELGYLSSERDLSRLTSPEWRDHAAQKTAEAIDAFFNARGREARVPPAAPISAARPQ</sequence>
<keyword evidence="3" id="KW-0378">Hydrolase</keyword>
<evidence type="ECO:0000256" key="2">
    <source>
        <dbReference type="ARBA" id="ARBA00011901"/>
    </source>
</evidence>
<organism evidence="6 7">
    <name type="scientific">Methylocystis borbori</name>
    <dbReference type="NCBI Taxonomy" id="3118750"/>
    <lineage>
        <taxon>Bacteria</taxon>
        <taxon>Pseudomonadati</taxon>
        <taxon>Pseudomonadota</taxon>
        <taxon>Alphaproteobacteria</taxon>
        <taxon>Hyphomicrobiales</taxon>
        <taxon>Methylocystaceae</taxon>
        <taxon>Methylocystis</taxon>
    </lineage>
</organism>
<feature type="signal peptide" evidence="4">
    <location>
        <begin position="1"/>
        <end position="34"/>
    </location>
</feature>
<dbReference type="PANTHER" id="PTHR30404">
    <property type="entry name" value="N-ACETYLMURAMOYL-L-ALANINE AMIDASE"/>
    <property type="match status" value="1"/>
</dbReference>